<dbReference type="SUPFAM" id="SSF53098">
    <property type="entry name" value="Ribonuclease H-like"/>
    <property type="match status" value="1"/>
</dbReference>
<dbReference type="NCBIfam" id="TIGR00228">
    <property type="entry name" value="ruvC"/>
    <property type="match status" value="1"/>
</dbReference>
<comment type="catalytic activity">
    <reaction evidence="12">
        <text>Endonucleolytic cleavage at a junction such as a reciprocal single-stranded crossover between two homologous DNA duplexes (Holliday junction).</text>
        <dbReference type="EC" id="3.1.21.10"/>
    </reaction>
</comment>
<feature type="active site" evidence="12">
    <location>
        <position position="78"/>
    </location>
</feature>
<evidence type="ECO:0000256" key="7">
    <source>
        <dbReference type="ARBA" id="ARBA00022801"/>
    </source>
</evidence>
<evidence type="ECO:0000256" key="13">
    <source>
        <dbReference type="NCBIfam" id="TIGR00228"/>
    </source>
</evidence>
<dbReference type="EC" id="3.1.21.10" evidence="12 13"/>
<accession>A0ABV3TC50</accession>
<feature type="active site" evidence="12">
    <location>
        <position position="19"/>
    </location>
</feature>
<keyword evidence="3 12" id="KW-0540">Nuclease</keyword>
<reference evidence="14 15" key="1">
    <citation type="submission" date="2024-02" db="EMBL/GenBank/DDBJ databases">
        <title>New especies of Spiribacter isolated from saline water.</title>
        <authorList>
            <person name="Leon M.J."/>
            <person name="De La Haba R."/>
            <person name="Sanchez-Porro C."/>
            <person name="Ventosa A."/>
        </authorList>
    </citation>
    <scope>NUCLEOTIDE SEQUENCE [LARGE SCALE GENOMIC DNA]</scope>
    <source>
        <strain evidence="15">ag22IC6-390</strain>
    </source>
</reference>
<dbReference type="InterPro" id="IPR036397">
    <property type="entry name" value="RNaseH_sf"/>
</dbReference>
<keyword evidence="2 12" id="KW-0963">Cytoplasm</keyword>
<keyword evidence="5 12" id="KW-0255">Endonuclease</keyword>
<keyword evidence="6 12" id="KW-0227">DNA damage</keyword>
<keyword evidence="7 12" id="KW-0378">Hydrolase</keyword>
<dbReference type="Pfam" id="PF02075">
    <property type="entry name" value="RuvC"/>
    <property type="match status" value="1"/>
</dbReference>
<evidence type="ECO:0000313" key="15">
    <source>
        <dbReference type="Proteomes" id="UP001556709"/>
    </source>
</evidence>
<dbReference type="InterPro" id="IPR012337">
    <property type="entry name" value="RNaseH-like_sf"/>
</dbReference>
<dbReference type="Proteomes" id="UP001556709">
    <property type="component" value="Unassembled WGS sequence"/>
</dbReference>
<evidence type="ECO:0000256" key="2">
    <source>
        <dbReference type="ARBA" id="ARBA00022490"/>
    </source>
</evidence>
<dbReference type="PANTHER" id="PTHR30194">
    <property type="entry name" value="CROSSOVER JUNCTION ENDODEOXYRIBONUCLEASE RUVC"/>
    <property type="match status" value="1"/>
</dbReference>
<evidence type="ECO:0000256" key="11">
    <source>
        <dbReference type="ARBA" id="ARBA00023204"/>
    </source>
</evidence>
<name>A0ABV3TC50_9GAMM</name>
<dbReference type="RefSeq" id="WP_367958970.1">
    <property type="nucleotide sequence ID" value="NZ_JBAKFH010000005.1"/>
</dbReference>
<evidence type="ECO:0000256" key="4">
    <source>
        <dbReference type="ARBA" id="ARBA00022723"/>
    </source>
</evidence>
<comment type="caution">
    <text evidence="14">The sequence shown here is derived from an EMBL/GenBank/DDBJ whole genome shotgun (WGS) entry which is preliminary data.</text>
</comment>
<dbReference type="CDD" id="cd16962">
    <property type="entry name" value="RuvC"/>
    <property type="match status" value="1"/>
</dbReference>
<dbReference type="EMBL" id="JBAKFM010000002">
    <property type="protein sequence ID" value="MEX0468816.1"/>
    <property type="molecule type" value="Genomic_DNA"/>
</dbReference>
<dbReference type="PANTHER" id="PTHR30194:SF3">
    <property type="entry name" value="CROSSOVER JUNCTION ENDODEOXYRIBONUCLEASE RUVC"/>
    <property type="match status" value="1"/>
</dbReference>
<comment type="function">
    <text evidence="12">The RuvA-RuvB-RuvC complex processes Holliday junction (HJ) DNA during genetic recombination and DNA repair. Endonuclease that resolves HJ intermediates. Cleaves cruciform DNA by making single-stranded nicks across the HJ at symmetrical positions within the homologous arms, yielding a 5'-phosphate and a 3'-hydroxyl group; requires a central core of homology in the junction. The consensus cleavage sequence is 5'-(A/T)TT(C/G)-3'. Cleavage occurs on the 3'-side of the TT dinucleotide at the point of strand exchange. HJ branch migration catalyzed by RuvA-RuvB allows RuvC to scan DNA until it finds its consensus sequence, where it cleaves and resolves the cruciform DNA.</text>
</comment>
<evidence type="ECO:0000313" key="14">
    <source>
        <dbReference type="EMBL" id="MEX0468816.1"/>
    </source>
</evidence>
<feature type="active site" evidence="12">
    <location>
        <position position="150"/>
    </location>
</feature>
<keyword evidence="10 12" id="KW-0233">DNA recombination</keyword>
<dbReference type="Gene3D" id="3.30.420.10">
    <property type="entry name" value="Ribonuclease H-like superfamily/Ribonuclease H"/>
    <property type="match status" value="1"/>
</dbReference>
<keyword evidence="9 12" id="KW-0238">DNA-binding</keyword>
<evidence type="ECO:0000256" key="10">
    <source>
        <dbReference type="ARBA" id="ARBA00023172"/>
    </source>
</evidence>
<evidence type="ECO:0000256" key="12">
    <source>
        <dbReference type="HAMAP-Rule" id="MF_00034"/>
    </source>
</evidence>
<dbReference type="PRINTS" id="PR00696">
    <property type="entry name" value="RSOLVASERUVC"/>
</dbReference>
<keyword evidence="15" id="KW-1185">Reference proteome</keyword>
<comment type="subcellular location">
    <subcellularLocation>
        <location evidence="12">Cytoplasm</location>
    </subcellularLocation>
</comment>
<sequence length="175" mass="17888">MASAAPTTARPPRRVLGIDPGSVKTGFGVIEVSGATAGYITSGVIQAGTGPFAGRLHTIFTGIGEVIAGHAITEAAIEEVFINRNPQSALKLGQGRGAAMCACASAGLPVHEYTPRSVKQALVGRGGAEKDQVGYMVRAILGLKGALKEDAADALAVALTHAQQDRFNARVAGQR</sequence>
<protein>
    <recommendedName>
        <fullName evidence="12 13">Crossover junction endodeoxyribonuclease RuvC</fullName>
        <ecNumber evidence="12 13">3.1.21.10</ecNumber>
    </recommendedName>
    <alternativeName>
        <fullName evidence="12">Holliday junction nuclease RuvC</fullName>
    </alternativeName>
    <alternativeName>
        <fullName evidence="12">Holliday junction resolvase RuvC</fullName>
    </alternativeName>
</protein>
<keyword evidence="8 12" id="KW-0460">Magnesium</keyword>
<keyword evidence="11 12" id="KW-0234">DNA repair</keyword>
<evidence type="ECO:0000256" key="9">
    <source>
        <dbReference type="ARBA" id="ARBA00023125"/>
    </source>
</evidence>
<feature type="binding site" evidence="12">
    <location>
        <position position="150"/>
    </location>
    <ligand>
        <name>Mg(2+)</name>
        <dbReference type="ChEBI" id="CHEBI:18420"/>
        <label>1</label>
    </ligand>
</feature>
<comment type="cofactor">
    <cofactor evidence="12">
        <name>Mg(2+)</name>
        <dbReference type="ChEBI" id="CHEBI:18420"/>
    </cofactor>
    <text evidence="12">Binds 2 Mg(2+) ion per subunit.</text>
</comment>
<dbReference type="PROSITE" id="PS01321">
    <property type="entry name" value="RUVC"/>
    <property type="match status" value="1"/>
</dbReference>
<organism evidence="14 15">
    <name type="scientific">Spiribacter pallidus</name>
    <dbReference type="NCBI Taxonomy" id="1987936"/>
    <lineage>
        <taxon>Bacteria</taxon>
        <taxon>Pseudomonadati</taxon>
        <taxon>Pseudomonadota</taxon>
        <taxon>Gammaproteobacteria</taxon>
        <taxon>Chromatiales</taxon>
        <taxon>Ectothiorhodospiraceae</taxon>
        <taxon>Spiribacter</taxon>
    </lineage>
</organism>
<evidence type="ECO:0000256" key="6">
    <source>
        <dbReference type="ARBA" id="ARBA00022763"/>
    </source>
</evidence>
<feature type="binding site" evidence="12">
    <location>
        <position position="78"/>
    </location>
    <ligand>
        <name>Mg(2+)</name>
        <dbReference type="ChEBI" id="CHEBI:18420"/>
        <label>2</label>
    </ligand>
</feature>
<dbReference type="InterPro" id="IPR020563">
    <property type="entry name" value="X-over_junc_endoDNase_Mg_BS"/>
</dbReference>
<feature type="binding site" evidence="12">
    <location>
        <position position="19"/>
    </location>
    <ligand>
        <name>Mg(2+)</name>
        <dbReference type="ChEBI" id="CHEBI:18420"/>
        <label>1</label>
    </ligand>
</feature>
<proteinExistence type="inferred from homology"/>
<evidence type="ECO:0000256" key="5">
    <source>
        <dbReference type="ARBA" id="ARBA00022759"/>
    </source>
</evidence>
<dbReference type="InterPro" id="IPR002176">
    <property type="entry name" value="X-over_junc_endoDNase_RuvC"/>
</dbReference>
<gene>
    <name evidence="12 14" type="primary">ruvC</name>
    <name evidence="14" type="ORF">V6X73_03605</name>
</gene>
<keyword evidence="4 12" id="KW-0479">Metal-binding</keyword>
<comment type="similarity">
    <text evidence="1 12">Belongs to the RuvC family.</text>
</comment>
<dbReference type="HAMAP" id="MF_00034">
    <property type="entry name" value="RuvC"/>
    <property type="match status" value="1"/>
</dbReference>
<evidence type="ECO:0000256" key="1">
    <source>
        <dbReference type="ARBA" id="ARBA00009518"/>
    </source>
</evidence>
<comment type="subunit">
    <text evidence="12">Homodimer which binds Holliday junction (HJ) DNA. The HJ becomes 2-fold symmetrical on binding to RuvC with unstacked arms; it has a different conformation from HJ DNA in complex with RuvA. In the full resolvosome a probable DNA-RuvA(4)-RuvB(12)-RuvC(2) complex forms which resolves the HJ.</text>
</comment>
<evidence type="ECO:0000256" key="3">
    <source>
        <dbReference type="ARBA" id="ARBA00022722"/>
    </source>
</evidence>
<evidence type="ECO:0000256" key="8">
    <source>
        <dbReference type="ARBA" id="ARBA00022842"/>
    </source>
</evidence>